<dbReference type="InterPro" id="IPR027417">
    <property type="entry name" value="P-loop_NTPase"/>
</dbReference>
<evidence type="ECO:0000313" key="1">
    <source>
        <dbReference type="EMBL" id="MFD1676057.1"/>
    </source>
</evidence>
<sequence length="412" mass="45941">MNNLYDLTGIDEFTSIFAQSYEERKGKSISLLEGPLLFNKQPSEMFGEWIITSDEQFPTEDDAEIIQFLMNITKQGVRVIYFASPRGTNEFEQQAKGLGIKILLFGEEGAAVEDMVDFVHEVLEVEFQEVGQSKVEVETVTQVDKEAVIVSSPVFESAVSEQQAVTSKPTIRVRVVEPQQMQNADSKLPRAIIISGAPGVGTTFIGIQLATYLSQSNHVNYIEAGVRPVLPTWFNKDGECGAALLSEQPSYKSNFRVGNNVSVYSIDTFSDSGEVILPNIARNIQGWSDTSLIDMGLQDYDESSGYKWSLNDLRILVTNADYHRCRWLEGVPADVVVINQAPKRLPIDPQEFQEFWPGAQLVFVPFVDEQFGSIIQGSPAWLRQENLRESIKQLSEIVEQGGVNLDPAAGWK</sequence>
<dbReference type="RefSeq" id="WP_377943950.1">
    <property type="nucleotide sequence ID" value="NZ_JBHUCX010000043.1"/>
</dbReference>
<evidence type="ECO:0000313" key="2">
    <source>
        <dbReference type="Proteomes" id="UP001597079"/>
    </source>
</evidence>
<proteinExistence type="predicted"/>
<dbReference type="EMBL" id="JBHUCX010000043">
    <property type="protein sequence ID" value="MFD1676057.1"/>
    <property type="molecule type" value="Genomic_DNA"/>
</dbReference>
<keyword evidence="2" id="KW-1185">Reference proteome</keyword>
<protein>
    <submittedName>
        <fullName evidence="1">Uncharacterized protein</fullName>
    </submittedName>
</protein>
<name>A0ABW4JMK6_9BACL</name>
<comment type="caution">
    <text evidence="1">The sequence shown here is derived from an EMBL/GenBank/DDBJ whole genome shotgun (WGS) entry which is preliminary data.</text>
</comment>
<reference evidence="2" key="1">
    <citation type="journal article" date="2019" name="Int. J. Syst. Evol. Microbiol.">
        <title>The Global Catalogue of Microorganisms (GCM) 10K type strain sequencing project: providing services to taxonomists for standard genome sequencing and annotation.</title>
        <authorList>
            <consortium name="The Broad Institute Genomics Platform"/>
            <consortium name="The Broad Institute Genome Sequencing Center for Infectious Disease"/>
            <person name="Wu L."/>
            <person name="Ma J."/>
        </authorList>
    </citation>
    <scope>NUCLEOTIDE SEQUENCE [LARGE SCALE GENOMIC DNA]</scope>
    <source>
        <strain evidence="2">CGMCC 1.12286</strain>
    </source>
</reference>
<accession>A0ABW4JMK6</accession>
<organism evidence="1 2">
    <name type="scientific">Alicyclobacillus fodiniaquatilis</name>
    <dbReference type="NCBI Taxonomy" id="1661150"/>
    <lineage>
        <taxon>Bacteria</taxon>
        <taxon>Bacillati</taxon>
        <taxon>Bacillota</taxon>
        <taxon>Bacilli</taxon>
        <taxon>Bacillales</taxon>
        <taxon>Alicyclobacillaceae</taxon>
        <taxon>Alicyclobacillus</taxon>
    </lineage>
</organism>
<dbReference type="Proteomes" id="UP001597079">
    <property type="component" value="Unassembled WGS sequence"/>
</dbReference>
<gene>
    <name evidence="1" type="ORF">ACFSB2_15240</name>
</gene>
<dbReference type="SUPFAM" id="SSF52540">
    <property type="entry name" value="P-loop containing nucleoside triphosphate hydrolases"/>
    <property type="match status" value="1"/>
</dbReference>